<dbReference type="EMBL" id="JTDY01002058">
    <property type="protein sequence ID" value="KOB72218.1"/>
    <property type="molecule type" value="Genomic_DNA"/>
</dbReference>
<keyword evidence="3" id="KW-1185">Reference proteome</keyword>
<comment type="caution">
    <text evidence="2">The sequence shown here is derived from an EMBL/GenBank/DDBJ whole genome shotgun (WGS) entry which is preliminary data.</text>
</comment>
<feature type="region of interest" description="Disordered" evidence="1">
    <location>
        <begin position="184"/>
        <end position="229"/>
    </location>
</feature>
<feature type="compositionally biased region" description="Basic residues" evidence="1">
    <location>
        <begin position="200"/>
        <end position="211"/>
    </location>
</feature>
<evidence type="ECO:0000313" key="2">
    <source>
        <dbReference type="EMBL" id="KOB72218.1"/>
    </source>
</evidence>
<evidence type="ECO:0000256" key="1">
    <source>
        <dbReference type="SAM" id="MobiDB-lite"/>
    </source>
</evidence>
<accession>A0A0L7L9Q0</accession>
<dbReference type="Proteomes" id="UP000037510">
    <property type="component" value="Unassembled WGS sequence"/>
</dbReference>
<proteinExistence type="predicted"/>
<keyword evidence="2" id="KW-0472">Membrane</keyword>
<reference evidence="2 3" key="1">
    <citation type="journal article" date="2015" name="Genome Biol. Evol.">
        <title>The genome of winter moth (Operophtera brumata) provides a genomic perspective on sexual dimorphism and phenology.</title>
        <authorList>
            <person name="Derks M.F."/>
            <person name="Smit S."/>
            <person name="Salis L."/>
            <person name="Schijlen E."/>
            <person name="Bossers A."/>
            <person name="Mateman C."/>
            <person name="Pijl A.S."/>
            <person name="de Ridder D."/>
            <person name="Groenen M.A."/>
            <person name="Visser M.E."/>
            <person name="Megens H.J."/>
        </authorList>
    </citation>
    <scope>NUCLEOTIDE SEQUENCE [LARGE SCALE GENOMIC DNA]</scope>
    <source>
        <strain evidence="2">WM2013NL</strain>
        <tissue evidence="2">Head and thorax</tissue>
    </source>
</reference>
<keyword evidence="2" id="KW-0812">Transmembrane</keyword>
<dbReference type="AlphaFoldDB" id="A0A0L7L9Q0"/>
<evidence type="ECO:0000313" key="3">
    <source>
        <dbReference type="Proteomes" id="UP000037510"/>
    </source>
</evidence>
<name>A0A0L7L9Q0_OPEBR</name>
<gene>
    <name evidence="2" type="ORF">OBRU01_12458</name>
</gene>
<organism evidence="2 3">
    <name type="scientific">Operophtera brumata</name>
    <name type="common">Winter moth</name>
    <name type="synonym">Phalaena brumata</name>
    <dbReference type="NCBI Taxonomy" id="104452"/>
    <lineage>
        <taxon>Eukaryota</taxon>
        <taxon>Metazoa</taxon>
        <taxon>Ecdysozoa</taxon>
        <taxon>Arthropoda</taxon>
        <taxon>Hexapoda</taxon>
        <taxon>Insecta</taxon>
        <taxon>Pterygota</taxon>
        <taxon>Neoptera</taxon>
        <taxon>Endopterygota</taxon>
        <taxon>Lepidoptera</taxon>
        <taxon>Glossata</taxon>
        <taxon>Ditrysia</taxon>
        <taxon>Geometroidea</taxon>
        <taxon>Geometridae</taxon>
        <taxon>Larentiinae</taxon>
        <taxon>Operophtera</taxon>
    </lineage>
</organism>
<sequence length="229" mass="25595">MEYYATGMRLAFGQGSSRGELVSLRAAALALRSAGQHARILQLLTRLVPIAMEYYATGMRLAFSRGSSRGELVSLRAAALALRSAGQHARILQLLTRWHVVRDDGQSALRRELAARAWRLRTELAERAAFQLEVSPDSYIANVKQNESTDTRTLQTHAGVKCAHVDKVNKISCQKNFSKKSVSISAQYKHTHNKSETGHKQKSCPLHKKKNIKDPEAFPPFSDHLIKTY</sequence>
<protein>
    <submittedName>
        <fullName evidence="2">Transmembrane and TPR repeat-containing protein 1</fullName>
    </submittedName>
</protein>